<sequence>MKAITRRSFLGGAASAAAIAGLTACSGGSGSQASSGDSRKGSVYWLNFKPELDEAAQELGKKYTEKYPDVKVKVVTAASGTYEQTLTSEMDKDAAPTLFVIGNKAAVKEWGSYAMDLKDTDLVKAQSTDEYNLKDGDKVVAAGYCYECYGICVNDELLEKAGHSKDDIKDFASLKSVVEDIHSRASELGFDAFVATDLDDASSWRVTGHLANLEYFYEEKKSGSAWDECPKTITGEFLPQYKNLLDLAINNSTVAPNTLATGGHDPVTEFSTGKAAFIFSGSFGYADVKDGVSKTSCIPYYCGVDGEEKAGLNCGTENCWAVNDNASDEDKQATLDFALWLVTDPEASKTMVDELGILPFNDAPEGSNPYLNDAAEYEKNGCYTMDWATNYQPNVNTYRAALVSALNSYTADPSDANWDAFKTAFVDGWAQNYGKSSE</sequence>
<evidence type="ECO:0000256" key="3">
    <source>
        <dbReference type="ARBA" id="ARBA00023136"/>
    </source>
</evidence>
<keyword evidence="2 6" id="KW-0732">Signal</keyword>
<dbReference type="PROSITE" id="PS51318">
    <property type="entry name" value="TAT"/>
    <property type="match status" value="1"/>
</dbReference>
<dbReference type="InterPro" id="IPR050490">
    <property type="entry name" value="Bact_solute-bd_prot1"/>
</dbReference>
<reference evidence="9 10" key="1">
    <citation type="submission" date="2016-10" db="EMBL/GenBank/DDBJ databases">
        <authorList>
            <person name="Varghese N."/>
            <person name="Submissions S."/>
        </authorList>
    </citation>
    <scope>NUCLEOTIDE SEQUENCE [LARGE SCALE GENOMIC DNA]</scope>
    <source>
        <strain evidence="9">KHGC19</strain>
        <strain evidence="7 10">WCP15</strain>
    </source>
</reference>
<dbReference type="AlphaFoldDB" id="A0A1H9P4T1"/>
<feature type="signal peptide" evidence="6">
    <location>
        <begin position="1"/>
        <end position="20"/>
    </location>
</feature>
<dbReference type="Proteomes" id="UP000199128">
    <property type="component" value="Unassembled WGS sequence"/>
</dbReference>
<evidence type="ECO:0000256" key="6">
    <source>
        <dbReference type="SAM" id="SignalP"/>
    </source>
</evidence>
<dbReference type="PANTHER" id="PTHR43649">
    <property type="entry name" value="ARABINOSE-BINDING PROTEIN-RELATED"/>
    <property type="match status" value="1"/>
</dbReference>
<dbReference type="EMBL" id="FOGP01000002">
    <property type="protein sequence ID" value="SER43198.1"/>
    <property type="molecule type" value="Genomic_DNA"/>
</dbReference>
<evidence type="ECO:0000313" key="8">
    <source>
        <dbReference type="EMBL" id="SER43198.1"/>
    </source>
</evidence>
<keyword evidence="3" id="KW-0472">Membrane</keyword>
<evidence type="ECO:0000313" key="10">
    <source>
        <dbReference type="Proteomes" id="UP000199135"/>
    </source>
</evidence>
<dbReference type="PROSITE" id="PS51257">
    <property type="entry name" value="PROKAR_LIPOPROTEIN"/>
    <property type="match status" value="1"/>
</dbReference>
<dbReference type="Proteomes" id="UP000199135">
    <property type="component" value="Unassembled WGS sequence"/>
</dbReference>
<keyword evidence="4" id="KW-0564">Palmitate</keyword>
<evidence type="ECO:0000256" key="4">
    <source>
        <dbReference type="ARBA" id="ARBA00023139"/>
    </source>
</evidence>
<evidence type="ECO:0000256" key="5">
    <source>
        <dbReference type="ARBA" id="ARBA00023288"/>
    </source>
</evidence>
<keyword evidence="10" id="KW-1185">Reference proteome</keyword>
<accession>A0A1H9P4T1</accession>
<name>A0A1H9P4T1_9ACTN</name>
<protein>
    <submittedName>
        <fullName evidence="8">Carbohydrate ABC transporter substrate-binding protein, CUT1 family</fullName>
    </submittedName>
</protein>
<reference evidence="8" key="2">
    <citation type="submission" date="2016-10" db="EMBL/GenBank/DDBJ databases">
        <authorList>
            <person name="de Groot N.N."/>
        </authorList>
    </citation>
    <scope>NUCLEOTIDE SEQUENCE [LARGE SCALE GENOMIC DNA]</scope>
    <source>
        <strain evidence="8">KHGC19</strain>
    </source>
</reference>
<feature type="chain" id="PRO_5039147583" evidence="6">
    <location>
        <begin position="21"/>
        <end position="438"/>
    </location>
</feature>
<dbReference type="PANTHER" id="PTHR43649:SF33">
    <property type="entry name" value="POLYGALACTURONAN_RHAMNOGALACTURONAN-BINDING PROTEIN YTCQ"/>
    <property type="match status" value="1"/>
</dbReference>
<dbReference type="InterPro" id="IPR006311">
    <property type="entry name" value="TAT_signal"/>
</dbReference>
<dbReference type="Gene3D" id="3.40.190.10">
    <property type="entry name" value="Periplasmic binding protein-like II"/>
    <property type="match status" value="2"/>
</dbReference>
<dbReference type="RefSeq" id="WP_078686987.1">
    <property type="nucleotide sequence ID" value="NZ_FNWT01000002.1"/>
</dbReference>
<evidence type="ECO:0000256" key="1">
    <source>
        <dbReference type="ARBA" id="ARBA00022475"/>
    </source>
</evidence>
<dbReference type="SUPFAM" id="SSF53850">
    <property type="entry name" value="Periplasmic binding protein-like II"/>
    <property type="match status" value="1"/>
</dbReference>
<keyword evidence="5" id="KW-0449">Lipoprotein</keyword>
<evidence type="ECO:0000256" key="2">
    <source>
        <dbReference type="ARBA" id="ARBA00022729"/>
    </source>
</evidence>
<evidence type="ECO:0000313" key="9">
    <source>
        <dbReference type="Proteomes" id="UP000199128"/>
    </source>
</evidence>
<gene>
    <name evidence="8" type="ORF">SAMN05216446_0816</name>
    <name evidence="7" type="ORF">SAMN05216447_102101</name>
</gene>
<dbReference type="EMBL" id="FNWT01000002">
    <property type="protein sequence ID" value="SEH42689.1"/>
    <property type="molecule type" value="Genomic_DNA"/>
</dbReference>
<proteinExistence type="predicted"/>
<keyword evidence="1" id="KW-1003">Cell membrane</keyword>
<dbReference type="InterPro" id="IPR006059">
    <property type="entry name" value="SBP"/>
</dbReference>
<evidence type="ECO:0000313" key="7">
    <source>
        <dbReference type="EMBL" id="SEH42689.1"/>
    </source>
</evidence>
<dbReference type="Pfam" id="PF13416">
    <property type="entry name" value="SBP_bac_8"/>
    <property type="match status" value="1"/>
</dbReference>
<organism evidence="8 9">
    <name type="scientific">Parafannyhessea umbonata</name>
    <dbReference type="NCBI Taxonomy" id="604330"/>
    <lineage>
        <taxon>Bacteria</taxon>
        <taxon>Bacillati</taxon>
        <taxon>Actinomycetota</taxon>
        <taxon>Coriobacteriia</taxon>
        <taxon>Coriobacteriales</taxon>
        <taxon>Atopobiaceae</taxon>
        <taxon>Parafannyhessea</taxon>
    </lineage>
</organism>